<evidence type="ECO:0000256" key="9">
    <source>
        <dbReference type="ARBA" id="ARBA00023065"/>
    </source>
</evidence>
<dbReference type="NCBIfam" id="TIGR01783">
    <property type="entry name" value="TonB-siderophor"/>
    <property type="match status" value="1"/>
</dbReference>
<dbReference type="Gene3D" id="2.40.170.20">
    <property type="entry name" value="TonB-dependent receptor, beta-barrel domain"/>
    <property type="match status" value="1"/>
</dbReference>
<keyword evidence="13 14" id="KW-0998">Cell outer membrane</keyword>
<keyword evidence="12 19" id="KW-0675">Receptor</keyword>
<dbReference type="AlphaFoldDB" id="A0A0J6T4W7"/>
<keyword evidence="11 14" id="KW-0472">Membrane</keyword>
<keyword evidence="9" id="KW-0406">Ion transport</keyword>
<evidence type="ECO:0000313" key="20">
    <source>
        <dbReference type="Proteomes" id="UP000035955"/>
    </source>
</evidence>
<evidence type="ECO:0000256" key="2">
    <source>
        <dbReference type="ARBA" id="ARBA00009810"/>
    </source>
</evidence>
<evidence type="ECO:0000256" key="13">
    <source>
        <dbReference type="ARBA" id="ARBA00023237"/>
    </source>
</evidence>
<keyword evidence="6 14" id="KW-0812">Transmembrane</keyword>
<keyword evidence="4 14" id="KW-1134">Transmembrane beta strand</keyword>
<comment type="caution">
    <text evidence="19">The sequence shown here is derived from an EMBL/GenBank/DDBJ whole genome shotgun (WGS) entry which is preliminary data.</text>
</comment>
<dbReference type="GO" id="GO:0015344">
    <property type="term" value="F:siderophore uptake transmembrane transporter activity"/>
    <property type="evidence" value="ECO:0007669"/>
    <property type="project" value="TreeGrafter"/>
</dbReference>
<evidence type="ECO:0000256" key="11">
    <source>
        <dbReference type="ARBA" id="ARBA00023136"/>
    </source>
</evidence>
<dbReference type="InterPro" id="IPR012910">
    <property type="entry name" value="Plug_dom"/>
</dbReference>
<evidence type="ECO:0000256" key="16">
    <source>
        <dbReference type="SAM" id="SignalP"/>
    </source>
</evidence>
<dbReference type="InterPro" id="IPR000531">
    <property type="entry name" value="Beta-barrel_TonB"/>
</dbReference>
<keyword evidence="10 15" id="KW-0798">TonB box</keyword>
<accession>A0A0J6T4W7</accession>
<dbReference type="Gene3D" id="2.170.130.10">
    <property type="entry name" value="TonB-dependent receptor, plug domain"/>
    <property type="match status" value="1"/>
</dbReference>
<keyword evidence="7 16" id="KW-0732">Signal</keyword>
<evidence type="ECO:0000256" key="15">
    <source>
        <dbReference type="RuleBase" id="RU003357"/>
    </source>
</evidence>
<dbReference type="FunFam" id="2.170.130.10:FF:000001">
    <property type="entry name" value="Catecholate siderophore TonB-dependent receptor"/>
    <property type="match status" value="1"/>
</dbReference>
<comment type="similarity">
    <text evidence="2 14 15">Belongs to the TonB-dependent receptor family.</text>
</comment>
<evidence type="ECO:0000256" key="8">
    <source>
        <dbReference type="ARBA" id="ARBA00023004"/>
    </source>
</evidence>
<dbReference type="GO" id="GO:0015891">
    <property type="term" value="P:siderophore transport"/>
    <property type="evidence" value="ECO:0007669"/>
    <property type="project" value="InterPro"/>
</dbReference>
<dbReference type="PANTHER" id="PTHR32552">
    <property type="entry name" value="FERRICHROME IRON RECEPTOR-RELATED"/>
    <property type="match status" value="1"/>
</dbReference>
<dbReference type="Pfam" id="PF00593">
    <property type="entry name" value="TonB_dep_Rec_b-barrel"/>
    <property type="match status" value="1"/>
</dbReference>
<dbReference type="InterPro" id="IPR036942">
    <property type="entry name" value="Beta-barrel_TonB_sf"/>
</dbReference>
<dbReference type="CDD" id="cd01347">
    <property type="entry name" value="ligand_gated_channel"/>
    <property type="match status" value="1"/>
</dbReference>
<dbReference type="OrthoDB" id="9760333at2"/>
<evidence type="ECO:0000256" key="14">
    <source>
        <dbReference type="PROSITE-ProRule" id="PRU01360"/>
    </source>
</evidence>
<dbReference type="InterPro" id="IPR037066">
    <property type="entry name" value="Plug_dom_sf"/>
</dbReference>
<name>A0A0J6T4W7_9HYPH</name>
<gene>
    <name evidence="19" type="ORF">VQ02_02980</name>
</gene>
<feature type="domain" description="TonB-dependent receptor plug" evidence="18">
    <location>
        <begin position="98"/>
        <end position="199"/>
    </location>
</feature>
<sequence>MPVSSLRRATPLPLAQRRHRLIGSLLSGVVLSAGMVSAAHAQDQGGAEIALDTINVEGVARPVTATAAGTQPGGARGPVPGYVASRSVVATKTDTPILETAQSITVIGRQQIEDQNALTINQALRYSPSVTTEQRGGAGGTRLEQFSIRGFTAPLFLDGMRLPTSRDAFPSVDPYRIERIDIIKGPASVLYGQSGPGGIVNLTSKMPQFVRHGEVFVQGGGFSEVRGGFDVGGPITSETTVPGTEEFAYRVTGLGWNGDGPAVTTRVERAFIQPSLTWRPSADTSLTVLGLYQRDPFSGFYGGFPAFGTVFPRNFGSGVVGRLPVDFYDGDRNFEQSDRTQAAVTYILDHRFSDAFRFHSSGRFLRTEGQYRSVYGAFSSVTPLFPSTALTTGPLLNRSRIATDVAIDAYTMDNYFEAKFDTGPFAHTALFGVDHQTIKTRTLGTPFPAAPDLNLLAPNYDMNIAVPGFSTNARITAQQTGVYLQDQIKFDRLVLTLGGRYDTARTNGPTRTLATGAVAFQDVPSDAMTYRASLLYLFDSGVAPYVSYSEAFEPIASGRIYDPAFGTTGRIPDPISSRQYEAGIKYQPPGTDILLTAAAFDIKRSNTLTPDPVNGPLFSLQTGEIGVQGVEFEARANLAEGLNLVGGVSFLDVRNTRDTNTTYNQVTGQQVPIVGRRPVQVPDRTASLFLDYRFQSGPLLGLSLGGGVRYLGGSWGDPANTFRVPEAVLVDAVAAYDLKHLNPKLEGFNLQVNAQNLLDDRTVTGCFSYASCFYGLPRTVYATLRYRW</sequence>
<proteinExistence type="inferred from homology"/>
<dbReference type="EMBL" id="LABY01000019">
    <property type="protein sequence ID" value="KMO42480.1"/>
    <property type="molecule type" value="Genomic_DNA"/>
</dbReference>
<dbReference type="PANTHER" id="PTHR32552:SF68">
    <property type="entry name" value="FERRICHROME OUTER MEMBRANE TRANSPORTER_PHAGE RECEPTOR"/>
    <property type="match status" value="1"/>
</dbReference>
<feature type="chain" id="PRO_5005281760" evidence="16">
    <location>
        <begin position="42"/>
        <end position="788"/>
    </location>
</feature>
<dbReference type="GO" id="GO:0009279">
    <property type="term" value="C:cell outer membrane"/>
    <property type="evidence" value="ECO:0007669"/>
    <property type="project" value="UniProtKB-SubCell"/>
</dbReference>
<evidence type="ECO:0000256" key="3">
    <source>
        <dbReference type="ARBA" id="ARBA00022448"/>
    </source>
</evidence>
<keyword evidence="20" id="KW-1185">Reference proteome</keyword>
<evidence type="ECO:0000256" key="6">
    <source>
        <dbReference type="ARBA" id="ARBA00022692"/>
    </source>
</evidence>
<dbReference type="PATRIC" id="fig|298794.3.peg.2716"/>
<evidence type="ECO:0000256" key="7">
    <source>
        <dbReference type="ARBA" id="ARBA00022729"/>
    </source>
</evidence>
<dbReference type="PROSITE" id="PS52016">
    <property type="entry name" value="TONB_DEPENDENT_REC_3"/>
    <property type="match status" value="1"/>
</dbReference>
<keyword evidence="3 14" id="KW-0813">Transport</keyword>
<evidence type="ECO:0000256" key="1">
    <source>
        <dbReference type="ARBA" id="ARBA00004571"/>
    </source>
</evidence>
<dbReference type="Pfam" id="PF07715">
    <property type="entry name" value="Plug"/>
    <property type="match status" value="1"/>
</dbReference>
<dbReference type="InterPro" id="IPR039426">
    <property type="entry name" value="TonB-dep_rcpt-like"/>
</dbReference>
<organism evidence="19 20">
    <name type="scientific">Methylobacterium variabile</name>
    <dbReference type="NCBI Taxonomy" id="298794"/>
    <lineage>
        <taxon>Bacteria</taxon>
        <taxon>Pseudomonadati</taxon>
        <taxon>Pseudomonadota</taxon>
        <taxon>Alphaproteobacteria</taxon>
        <taxon>Hyphomicrobiales</taxon>
        <taxon>Methylobacteriaceae</taxon>
        <taxon>Methylobacterium</taxon>
    </lineage>
</organism>
<evidence type="ECO:0000256" key="12">
    <source>
        <dbReference type="ARBA" id="ARBA00023170"/>
    </source>
</evidence>
<evidence type="ECO:0000259" key="18">
    <source>
        <dbReference type="Pfam" id="PF07715"/>
    </source>
</evidence>
<dbReference type="InterPro" id="IPR010105">
    <property type="entry name" value="TonB_sidphr_rcpt"/>
</dbReference>
<feature type="domain" description="TonB-dependent receptor-like beta-barrel" evidence="17">
    <location>
        <begin position="278"/>
        <end position="757"/>
    </location>
</feature>
<evidence type="ECO:0000259" key="17">
    <source>
        <dbReference type="Pfam" id="PF00593"/>
    </source>
</evidence>
<dbReference type="SUPFAM" id="SSF56935">
    <property type="entry name" value="Porins"/>
    <property type="match status" value="1"/>
</dbReference>
<protein>
    <submittedName>
        <fullName evidence="19">TonB-dependent receptor</fullName>
    </submittedName>
</protein>
<evidence type="ECO:0000313" key="19">
    <source>
        <dbReference type="EMBL" id="KMO42480.1"/>
    </source>
</evidence>
<feature type="signal peptide" evidence="16">
    <location>
        <begin position="1"/>
        <end position="41"/>
    </location>
</feature>
<evidence type="ECO:0000256" key="10">
    <source>
        <dbReference type="ARBA" id="ARBA00023077"/>
    </source>
</evidence>
<dbReference type="Proteomes" id="UP000035955">
    <property type="component" value="Unassembled WGS sequence"/>
</dbReference>
<comment type="subcellular location">
    <subcellularLocation>
        <location evidence="1 14">Cell outer membrane</location>
        <topology evidence="1 14">Multi-pass membrane protein</topology>
    </subcellularLocation>
</comment>
<dbReference type="GO" id="GO:0038023">
    <property type="term" value="F:signaling receptor activity"/>
    <property type="evidence" value="ECO:0007669"/>
    <property type="project" value="InterPro"/>
</dbReference>
<keyword evidence="5" id="KW-0410">Iron transport</keyword>
<dbReference type="RefSeq" id="WP_048442670.1">
    <property type="nucleotide sequence ID" value="NZ_LABY01000019.1"/>
</dbReference>
<keyword evidence="8" id="KW-0408">Iron</keyword>
<evidence type="ECO:0000256" key="5">
    <source>
        <dbReference type="ARBA" id="ARBA00022496"/>
    </source>
</evidence>
<evidence type="ECO:0000256" key="4">
    <source>
        <dbReference type="ARBA" id="ARBA00022452"/>
    </source>
</evidence>
<reference evidence="19 20" key="1">
    <citation type="submission" date="2015-03" db="EMBL/GenBank/DDBJ databases">
        <title>Genome sequencing of Methylobacterium variabile DSM 16961.</title>
        <authorList>
            <person name="Chaudhry V."/>
            <person name="Patil P.B."/>
        </authorList>
    </citation>
    <scope>NUCLEOTIDE SEQUENCE [LARGE SCALE GENOMIC DNA]</scope>
    <source>
        <strain evidence="19 20">DSM 16961</strain>
    </source>
</reference>